<evidence type="ECO:0000259" key="2">
    <source>
        <dbReference type="Pfam" id="PF13952"/>
    </source>
</evidence>
<gene>
    <name evidence="4 5" type="primary">LOC104233981</name>
</gene>
<evidence type="ECO:0000313" key="3">
    <source>
        <dbReference type="Proteomes" id="UP000189701"/>
    </source>
</evidence>
<dbReference type="RefSeq" id="XP_009785767.1">
    <property type="nucleotide sequence ID" value="XM_009787465.1"/>
</dbReference>
<dbReference type="RefSeq" id="XP_070027966.1">
    <property type="nucleotide sequence ID" value="XM_070171865.1"/>
</dbReference>
<name>A0A1U7X7V6_NICSY</name>
<dbReference type="OrthoDB" id="1294380at2759"/>
<proteinExistence type="predicted"/>
<dbReference type="GeneID" id="104233981"/>
<reference evidence="3" key="1">
    <citation type="journal article" date="2013" name="Genome Biol.">
        <title>Reference genomes and transcriptomes of Nicotiana sylvestris and Nicotiana tomentosiformis.</title>
        <authorList>
            <person name="Sierro N."/>
            <person name="Battey J.N."/>
            <person name="Ouadi S."/>
            <person name="Bovet L."/>
            <person name="Goepfert S."/>
            <person name="Bakaher N."/>
            <person name="Peitsch M.C."/>
            <person name="Ivanov N.V."/>
        </authorList>
    </citation>
    <scope>NUCLEOTIDE SEQUENCE [LARGE SCALE GENOMIC DNA]</scope>
</reference>
<sequence length="340" mass="39370">MVMNPCQMLKCPSLKIVGKKKGGSKTITLSHDEFKQACMYVLQNCEEVWSFMEEHTKEIERQSSRRDERHNNDFLVWFRAHILQLAAQGNANDELISLAIGPGPVVHRYSTLMVNGFRFQTKDLESRRKTQNNGVLVRGDDSDSKEYYGVLEDIYELLYLGNRKVYLFRCHWWDVAHLGKGYDKYGFTSVNTRCALNTNEPFVLASQSEQVFYVNDMVDKDWLVVLKTSPRNLFNMPEEDDKCTNVEDEALQNGEAYQQNEVEFNMERNGDQENDILVSLHRDDVEPHIINYDHAIEQAGTSGHTEEDGFINDNDIDMTEDEESEEEIFDDNEGEDSDME</sequence>
<dbReference type="PANTHER" id="PTHR48258">
    <property type="entry name" value="DUF4218 DOMAIN-CONTAINING PROTEIN-RELATED"/>
    <property type="match status" value="1"/>
</dbReference>
<dbReference type="AlphaFoldDB" id="A0A1U7X7V6"/>
<protein>
    <submittedName>
        <fullName evidence="4 5">Uncharacterized protein LOC104233981</fullName>
    </submittedName>
</protein>
<reference evidence="4 5" key="2">
    <citation type="submission" date="2025-04" db="UniProtKB">
        <authorList>
            <consortium name="RefSeq"/>
        </authorList>
    </citation>
    <scope>IDENTIFICATION</scope>
    <source>
        <tissue evidence="4 5">Leaf</tissue>
    </source>
</reference>
<feature type="domain" description="DUF4216" evidence="2">
    <location>
        <begin position="156"/>
        <end position="225"/>
    </location>
</feature>
<evidence type="ECO:0000313" key="5">
    <source>
        <dbReference type="RefSeq" id="XP_009785767.1"/>
    </source>
</evidence>
<evidence type="ECO:0000256" key="1">
    <source>
        <dbReference type="SAM" id="MobiDB-lite"/>
    </source>
</evidence>
<organism evidence="3 4">
    <name type="scientific">Nicotiana sylvestris</name>
    <name type="common">Wood tobacco</name>
    <name type="synonym">South American tobacco</name>
    <dbReference type="NCBI Taxonomy" id="4096"/>
    <lineage>
        <taxon>Eukaryota</taxon>
        <taxon>Viridiplantae</taxon>
        <taxon>Streptophyta</taxon>
        <taxon>Embryophyta</taxon>
        <taxon>Tracheophyta</taxon>
        <taxon>Spermatophyta</taxon>
        <taxon>Magnoliopsida</taxon>
        <taxon>eudicotyledons</taxon>
        <taxon>Gunneridae</taxon>
        <taxon>Pentapetalae</taxon>
        <taxon>asterids</taxon>
        <taxon>lamiids</taxon>
        <taxon>Solanales</taxon>
        <taxon>Solanaceae</taxon>
        <taxon>Nicotianoideae</taxon>
        <taxon>Nicotianeae</taxon>
        <taxon>Nicotiana</taxon>
    </lineage>
</organism>
<dbReference type="Proteomes" id="UP000189701">
    <property type="component" value="Unplaced"/>
</dbReference>
<dbReference type="Pfam" id="PF13952">
    <property type="entry name" value="DUF4216"/>
    <property type="match status" value="1"/>
</dbReference>
<dbReference type="PANTHER" id="PTHR48258:SF13">
    <property type="match status" value="1"/>
</dbReference>
<dbReference type="eggNOG" id="ENOG502QWJJ">
    <property type="taxonomic scope" value="Eukaryota"/>
</dbReference>
<accession>A0A1U7X7V6</accession>
<keyword evidence="3" id="KW-1185">Reference proteome</keyword>
<feature type="compositionally biased region" description="Acidic residues" evidence="1">
    <location>
        <begin position="308"/>
        <end position="340"/>
    </location>
</feature>
<dbReference type="KEGG" id="nsy:104233981"/>
<evidence type="ECO:0000313" key="4">
    <source>
        <dbReference type="RefSeq" id="XP_009785766.1"/>
    </source>
</evidence>
<feature type="region of interest" description="Disordered" evidence="1">
    <location>
        <begin position="300"/>
        <end position="340"/>
    </location>
</feature>
<dbReference type="InterPro" id="IPR025312">
    <property type="entry name" value="DUF4216"/>
</dbReference>
<dbReference type="RefSeq" id="XP_009785766.1">
    <property type="nucleotide sequence ID" value="XM_009787464.1"/>
</dbReference>